<dbReference type="InterPro" id="IPR050529">
    <property type="entry name" value="CYP450_sterol_14alpha_dmase"/>
</dbReference>
<keyword evidence="4 5" id="KW-0408">Iron</keyword>
<dbReference type="GO" id="GO:0004497">
    <property type="term" value="F:monooxygenase activity"/>
    <property type="evidence" value="ECO:0007669"/>
    <property type="project" value="InterPro"/>
</dbReference>
<evidence type="ECO:0000256" key="1">
    <source>
        <dbReference type="ARBA" id="ARBA00010617"/>
    </source>
</evidence>
<organism evidence="6 7">
    <name type="scientific">Coccomyxa subellipsoidea (strain C-169)</name>
    <name type="common">Green microalga</name>
    <dbReference type="NCBI Taxonomy" id="574566"/>
    <lineage>
        <taxon>Eukaryota</taxon>
        <taxon>Viridiplantae</taxon>
        <taxon>Chlorophyta</taxon>
        <taxon>core chlorophytes</taxon>
        <taxon>Trebouxiophyceae</taxon>
        <taxon>Trebouxiophyceae incertae sedis</taxon>
        <taxon>Coccomyxaceae</taxon>
        <taxon>Coccomyxa</taxon>
        <taxon>Coccomyxa subellipsoidea</taxon>
    </lineage>
</organism>
<dbReference type="InterPro" id="IPR001128">
    <property type="entry name" value="Cyt_P450"/>
</dbReference>
<gene>
    <name evidence="6" type="ORF">COCSUDRAFT_83555</name>
</gene>
<protein>
    <recommendedName>
        <fullName evidence="8">Cytochrome P450</fullName>
    </recommendedName>
</protein>
<dbReference type="PANTHER" id="PTHR24304">
    <property type="entry name" value="CYTOCHROME P450 FAMILY 7"/>
    <property type="match status" value="1"/>
</dbReference>
<dbReference type="OrthoDB" id="6692864at2759"/>
<evidence type="ECO:0000256" key="4">
    <source>
        <dbReference type="ARBA" id="ARBA00023004"/>
    </source>
</evidence>
<dbReference type="InterPro" id="IPR036396">
    <property type="entry name" value="Cyt_P450_sf"/>
</dbReference>
<keyword evidence="7" id="KW-1185">Reference proteome</keyword>
<comment type="caution">
    <text evidence="6">The sequence shown here is derived from an EMBL/GenBank/DDBJ whole genome shotgun (WGS) entry which is preliminary data.</text>
</comment>
<dbReference type="RefSeq" id="XP_005644583.1">
    <property type="nucleotide sequence ID" value="XM_005644526.1"/>
</dbReference>
<evidence type="ECO:0000256" key="2">
    <source>
        <dbReference type="ARBA" id="ARBA00022617"/>
    </source>
</evidence>
<dbReference type="GO" id="GO:0005506">
    <property type="term" value="F:iron ion binding"/>
    <property type="evidence" value="ECO:0007669"/>
    <property type="project" value="InterPro"/>
</dbReference>
<dbReference type="eggNOG" id="KOG0684">
    <property type="taxonomic scope" value="Eukaryota"/>
</dbReference>
<evidence type="ECO:0000256" key="5">
    <source>
        <dbReference type="PIRSR" id="PIRSR602403-1"/>
    </source>
</evidence>
<comment type="cofactor">
    <cofactor evidence="5">
        <name>heme</name>
        <dbReference type="ChEBI" id="CHEBI:30413"/>
    </cofactor>
</comment>
<name>I0YNS0_COCSC</name>
<comment type="similarity">
    <text evidence="1">Belongs to the cytochrome P450 family.</text>
</comment>
<proteinExistence type="inferred from homology"/>
<accession>I0YNS0</accession>
<dbReference type="KEGG" id="csl:COCSUDRAFT_83555"/>
<dbReference type="SUPFAM" id="SSF48264">
    <property type="entry name" value="Cytochrome P450"/>
    <property type="match status" value="1"/>
</dbReference>
<dbReference type="GO" id="GO:0016705">
    <property type="term" value="F:oxidoreductase activity, acting on paired donors, with incorporation or reduction of molecular oxygen"/>
    <property type="evidence" value="ECO:0007669"/>
    <property type="project" value="InterPro"/>
</dbReference>
<sequence length="423" mass="45507">MDIEVYGDAFTLKLAGRSMTFLFSPPAIQHFFSAPDAEIAFRPAIQPFTQRVFGLPSDRFFPKHSAMLAALRGLLAPDSLRSRLQPVAAAMQKRLHALWGDCGEVGLLEAVKEVLFAPTVQALFGAEFCSRHGPAALADAFFKFESGFELAASPLPHILQRSFSASRARLLASFRASLAAGDFEGELIGDLIRQSEIEADLAPNAMLAVLWAALSNSVPAAFWSTAFLLLPQHCSHLDAVLKTLPPALPAGATSAETCEYLESLVQVALDRRGPLAATVAEAVRLRSPGVDLRMAACDTCMPMDDGRQLSIKKACNLSQRCIRITQSGQLLAVSPYESHLDERLFGSRAFDYNPCRGDLAAVTGVAGIGGVAGFAFGGGRYRCPGRFFAEAEIALVVALLLSRYSLTLSTRAQETGRRALAEE</sequence>
<dbReference type="AlphaFoldDB" id="I0YNS0"/>
<dbReference type="Pfam" id="PF00067">
    <property type="entry name" value="p450"/>
    <property type="match status" value="1"/>
</dbReference>
<dbReference type="InterPro" id="IPR002403">
    <property type="entry name" value="Cyt_P450_E_grp-IV"/>
</dbReference>
<evidence type="ECO:0000313" key="6">
    <source>
        <dbReference type="EMBL" id="EIE20039.1"/>
    </source>
</evidence>
<dbReference type="STRING" id="574566.I0YNS0"/>
<evidence type="ECO:0008006" key="8">
    <source>
        <dbReference type="Google" id="ProtNLM"/>
    </source>
</evidence>
<dbReference type="GeneID" id="17037896"/>
<dbReference type="PANTHER" id="PTHR24304:SF2">
    <property type="entry name" value="24-HYDROXYCHOLESTEROL 7-ALPHA-HYDROXYLASE"/>
    <property type="match status" value="1"/>
</dbReference>
<evidence type="ECO:0000256" key="3">
    <source>
        <dbReference type="ARBA" id="ARBA00022723"/>
    </source>
</evidence>
<dbReference type="PRINTS" id="PR00465">
    <property type="entry name" value="EP450IV"/>
</dbReference>
<dbReference type="Proteomes" id="UP000007264">
    <property type="component" value="Unassembled WGS sequence"/>
</dbReference>
<evidence type="ECO:0000313" key="7">
    <source>
        <dbReference type="Proteomes" id="UP000007264"/>
    </source>
</evidence>
<keyword evidence="3 5" id="KW-0479">Metal-binding</keyword>
<dbReference type="GO" id="GO:0020037">
    <property type="term" value="F:heme binding"/>
    <property type="evidence" value="ECO:0007669"/>
    <property type="project" value="InterPro"/>
</dbReference>
<dbReference type="EMBL" id="AGSI01000017">
    <property type="protein sequence ID" value="EIE20039.1"/>
    <property type="molecule type" value="Genomic_DNA"/>
</dbReference>
<keyword evidence="2 5" id="KW-0349">Heme</keyword>
<reference evidence="6 7" key="1">
    <citation type="journal article" date="2012" name="Genome Biol.">
        <title>The genome of the polar eukaryotic microalga coccomyxa subellipsoidea reveals traits of cold adaptation.</title>
        <authorList>
            <person name="Blanc G."/>
            <person name="Agarkova I."/>
            <person name="Grimwood J."/>
            <person name="Kuo A."/>
            <person name="Brueggeman A."/>
            <person name="Dunigan D."/>
            <person name="Gurnon J."/>
            <person name="Ladunga I."/>
            <person name="Lindquist E."/>
            <person name="Lucas S."/>
            <person name="Pangilinan J."/>
            <person name="Proschold T."/>
            <person name="Salamov A."/>
            <person name="Schmutz J."/>
            <person name="Weeks D."/>
            <person name="Yamada T."/>
            <person name="Claverie J.M."/>
            <person name="Grigoriev I."/>
            <person name="Van Etten J."/>
            <person name="Lomsadze A."/>
            <person name="Borodovsky M."/>
        </authorList>
    </citation>
    <scope>NUCLEOTIDE SEQUENCE [LARGE SCALE GENOMIC DNA]</scope>
    <source>
        <strain evidence="6 7">C-169</strain>
    </source>
</reference>
<feature type="binding site" description="axial binding residue" evidence="5">
    <location>
        <position position="383"/>
    </location>
    <ligand>
        <name>heme</name>
        <dbReference type="ChEBI" id="CHEBI:30413"/>
    </ligand>
    <ligandPart>
        <name>Fe</name>
        <dbReference type="ChEBI" id="CHEBI:18248"/>
    </ligandPart>
</feature>
<dbReference type="Gene3D" id="1.10.630.10">
    <property type="entry name" value="Cytochrome P450"/>
    <property type="match status" value="1"/>
</dbReference>